<name>A0A8X6YRV8_9ARAC</name>
<keyword evidence="3" id="KW-1185">Reference proteome</keyword>
<dbReference type="Proteomes" id="UP000886998">
    <property type="component" value="Unassembled WGS sequence"/>
</dbReference>
<dbReference type="AlphaFoldDB" id="A0A8X6YRV8"/>
<evidence type="ECO:0000313" key="1">
    <source>
        <dbReference type="EMBL" id="GFY49661.1"/>
    </source>
</evidence>
<accession>A0A8X6YRV8</accession>
<proteinExistence type="predicted"/>
<comment type="caution">
    <text evidence="2">The sequence shown here is derived from an EMBL/GenBank/DDBJ whole genome shotgun (WGS) entry which is preliminary data.</text>
</comment>
<organism evidence="2 3">
    <name type="scientific">Trichonephila inaurata madagascariensis</name>
    <dbReference type="NCBI Taxonomy" id="2747483"/>
    <lineage>
        <taxon>Eukaryota</taxon>
        <taxon>Metazoa</taxon>
        <taxon>Ecdysozoa</taxon>
        <taxon>Arthropoda</taxon>
        <taxon>Chelicerata</taxon>
        <taxon>Arachnida</taxon>
        <taxon>Araneae</taxon>
        <taxon>Araneomorphae</taxon>
        <taxon>Entelegynae</taxon>
        <taxon>Araneoidea</taxon>
        <taxon>Nephilidae</taxon>
        <taxon>Trichonephila</taxon>
        <taxon>Trichonephila inaurata</taxon>
    </lineage>
</organism>
<gene>
    <name evidence="1" type="ORF">TNIN_118151</name>
    <name evidence="2" type="ORF">TNIN_246751</name>
</gene>
<protein>
    <submittedName>
        <fullName evidence="2">Uncharacterized protein</fullName>
    </submittedName>
</protein>
<reference evidence="2" key="1">
    <citation type="submission" date="2020-08" db="EMBL/GenBank/DDBJ databases">
        <title>Multicomponent nature underlies the extraordinary mechanical properties of spider dragline silk.</title>
        <authorList>
            <person name="Kono N."/>
            <person name="Nakamura H."/>
            <person name="Mori M."/>
            <person name="Yoshida Y."/>
            <person name="Ohtoshi R."/>
            <person name="Malay A.D."/>
            <person name="Moran D.A.P."/>
            <person name="Tomita M."/>
            <person name="Numata K."/>
            <person name="Arakawa K."/>
        </authorList>
    </citation>
    <scope>NUCLEOTIDE SEQUENCE</scope>
</reference>
<dbReference type="EMBL" id="BMAV01021362">
    <property type="protein sequence ID" value="GFY75392.1"/>
    <property type="molecule type" value="Genomic_DNA"/>
</dbReference>
<sequence>MDLEGLKQSLVSEAKADNADSALLRAVSISVKSLPEHQTMMSSANMPNFTPGGGVFSMPAKNSEKSVELRTEPCGTLCPSTTGSENILLNFTLIDLR</sequence>
<dbReference type="EMBL" id="BMAV01007122">
    <property type="protein sequence ID" value="GFY49661.1"/>
    <property type="molecule type" value="Genomic_DNA"/>
</dbReference>
<evidence type="ECO:0000313" key="3">
    <source>
        <dbReference type="Proteomes" id="UP000886998"/>
    </source>
</evidence>
<evidence type="ECO:0000313" key="2">
    <source>
        <dbReference type="EMBL" id="GFY75392.1"/>
    </source>
</evidence>